<keyword evidence="2 3" id="KW-0732">Signal</keyword>
<dbReference type="PANTHER" id="PTHR30483:SF6">
    <property type="entry name" value="PERIPLASMIC BINDING PROTEIN OF ABC TRANSPORTER FOR NATURAL AMINO ACIDS"/>
    <property type="match status" value="1"/>
</dbReference>
<protein>
    <submittedName>
        <fullName evidence="5">ABC transporter substrate-binding protein</fullName>
    </submittedName>
</protein>
<dbReference type="Gene3D" id="3.40.50.2300">
    <property type="match status" value="2"/>
</dbReference>
<comment type="caution">
    <text evidence="5">The sequence shown here is derived from an EMBL/GenBank/DDBJ whole genome shotgun (WGS) entry which is preliminary data.</text>
</comment>
<dbReference type="PANTHER" id="PTHR30483">
    <property type="entry name" value="LEUCINE-SPECIFIC-BINDING PROTEIN"/>
    <property type="match status" value="1"/>
</dbReference>
<evidence type="ECO:0000313" key="5">
    <source>
        <dbReference type="EMBL" id="MBC5733072.1"/>
    </source>
</evidence>
<keyword evidence="6" id="KW-1185">Reference proteome</keyword>
<organism evidence="5 6">
    <name type="scientific">Lawsonibacter hominis</name>
    <dbReference type="NCBI Taxonomy" id="2763053"/>
    <lineage>
        <taxon>Bacteria</taxon>
        <taxon>Bacillati</taxon>
        <taxon>Bacillota</taxon>
        <taxon>Clostridia</taxon>
        <taxon>Eubacteriales</taxon>
        <taxon>Oscillospiraceae</taxon>
        <taxon>Lawsonibacter</taxon>
    </lineage>
</organism>
<feature type="chain" id="PRO_5038635766" evidence="3">
    <location>
        <begin position="24"/>
        <end position="414"/>
    </location>
</feature>
<dbReference type="SUPFAM" id="SSF53822">
    <property type="entry name" value="Periplasmic binding protein-like I"/>
    <property type="match status" value="1"/>
</dbReference>
<feature type="signal peptide" evidence="3">
    <location>
        <begin position="1"/>
        <end position="23"/>
    </location>
</feature>
<dbReference type="AlphaFoldDB" id="A0A8J6J010"/>
<dbReference type="InterPro" id="IPR051010">
    <property type="entry name" value="BCAA_transport"/>
</dbReference>
<evidence type="ECO:0000256" key="2">
    <source>
        <dbReference type="ARBA" id="ARBA00022729"/>
    </source>
</evidence>
<reference evidence="5" key="1">
    <citation type="submission" date="2020-08" db="EMBL/GenBank/DDBJ databases">
        <title>Genome public.</title>
        <authorList>
            <person name="Liu C."/>
            <person name="Sun Q."/>
        </authorList>
    </citation>
    <scope>NUCLEOTIDE SEQUENCE</scope>
    <source>
        <strain evidence="5">NSJ-51</strain>
    </source>
</reference>
<evidence type="ECO:0000256" key="3">
    <source>
        <dbReference type="SAM" id="SignalP"/>
    </source>
</evidence>
<dbReference type="PROSITE" id="PS51257">
    <property type="entry name" value="PROKAR_LIPOPROTEIN"/>
    <property type="match status" value="1"/>
</dbReference>
<evidence type="ECO:0000313" key="6">
    <source>
        <dbReference type="Proteomes" id="UP000661435"/>
    </source>
</evidence>
<feature type="domain" description="Leucine-binding protein" evidence="4">
    <location>
        <begin position="60"/>
        <end position="406"/>
    </location>
</feature>
<evidence type="ECO:0000259" key="4">
    <source>
        <dbReference type="Pfam" id="PF13458"/>
    </source>
</evidence>
<dbReference type="EMBL" id="JACOPP010000004">
    <property type="protein sequence ID" value="MBC5733072.1"/>
    <property type="molecule type" value="Genomic_DNA"/>
</dbReference>
<name>A0A8J6J010_9FIRM</name>
<accession>A0A8J6J010</accession>
<sequence length="414" mass="43650">MKRNKLRMSALLLSLALMIGLLAGCSSSGGSAGESTPPATAPAAGTDAPADANAVAVTEWEIPMLTAATGAIAYVGKPAGWAAEYAAEIINANGGIRGVPVKVTVLDTAFDTSKAVTQMTSVVDNALVVLGPMDAPGAESAGQVAYDGGVPNIAAYSFQDIRDLYAPYVMGYMTDSEEGDLAAAQEWTAVNDDIKKIVIFYTPTDASQAAATELLTAQLPDSGIEVVGTVEVQTGQLDCSASAIQALNLKADGYYLNLRADEAAKVLTELRKRGVDEGRRICATFASYDANYFDVAGSDCDGTYIWNKLNPDYSGEEWQTLVAAYQQANDGQTPTAPPVPGFYDAMMAIKQGIEELELTGDPAKLSEEREALGNWLYNSPVFEGVQGSFQWVDGKKVADVHFFQCDGSAPKAVE</sequence>
<dbReference type="InterPro" id="IPR028081">
    <property type="entry name" value="Leu-bd"/>
</dbReference>
<dbReference type="Pfam" id="PF13458">
    <property type="entry name" value="Peripla_BP_6"/>
    <property type="match status" value="1"/>
</dbReference>
<gene>
    <name evidence="5" type="ORF">H8S57_04945</name>
</gene>
<comment type="similarity">
    <text evidence="1">Belongs to the leucine-binding protein family.</text>
</comment>
<evidence type="ECO:0000256" key="1">
    <source>
        <dbReference type="ARBA" id="ARBA00010062"/>
    </source>
</evidence>
<dbReference type="RefSeq" id="WP_186906965.1">
    <property type="nucleotide sequence ID" value="NZ_JACOPP010000004.1"/>
</dbReference>
<dbReference type="InterPro" id="IPR028082">
    <property type="entry name" value="Peripla_BP_I"/>
</dbReference>
<dbReference type="Proteomes" id="UP000661435">
    <property type="component" value="Unassembled WGS sequence"/>
</dbReference>
<proteinExistence type="inferred from homology"/>